<dbReference type="KEGG" id="mnt:21397472"/>
<keyword evidence="3" id="KW-0949">S-adenosyl-L-methionine</keyword>
<dbReference type="PIRSF" id="PIRSF005739">
    <property type="entry name" value="O-mtase"/>
    <property type="match status" value="1"/>
</dbReference>
<evidence type="ECO:0000259" key="7">
    <source>
        <dbReference type="Pfam" id="PF08100"/>
    </source>
</evidence>
<organism evidence="8 9">
    <name type="scientific">Morus notabilis</name>
    <dbReference type="NCBI Taxonomy" id="981085"/>
    <lineage>
        <taxon>Eukaryota</taxon>
        <taxon>Viridiplantae</taxon>
        <taxon>Streptophyta</taxon>
        <taxon>Embryophyta</taxon>
        <taxon>Tracheophyta</taxon>
        <taxon>Spermatophyta</taxon>
        <taxon>Magnoliopsida</taxon>
        <taxon>eudicotyledons</taxon>
        <taxon>Gunneridae</taxon>
        <taxon>Pentapetalae</taxon>
        <taxon>rosids</taxon>
        <taxon>fabids</taxon>
        <taxon>Rosales</taxon>
        <taxon>Moraceae</taxon>
        <taxon>Moreae</taxon>
        <taxon>Morus</taxon>
    </lineage>
</organism>
<protein>
    <submittedName>
        <fullName evidence="8">3'-hydroxy-N-methyl-(S)-coclaurine 4'-O-methyltransferase</fullName>
    </submittedName>
</protein>
<dbReference type="FunFam" id="3.40.50.150:FF:000294">
    <property type="entry name" value="O-methyltransferase family protein"/>
    <property type="match status" value="1"/>
</dbReference>
<dbReference type="Pfam" id="PF00891">
    <property type="entry name" value="Methyltransf_2"/>
    <property type="match status" value="1"/>
</dbReference>
<accession>W9RTM0</accession>
<dbReference type="SUPFAM" id="SSF53335">
    <property type="entry name" value="S-adenosyl-L-methionine-dependent methyltransferases"/>
    <property type="match status" value="1"/>
</dbReference>
<sequence length="366" mass="40743">MKETQRDHLTWEEREEEKHEKVDMSKYYFGGVVEMAVVKCAIELGMADAIANHGRPMTLLELSSALDCDLQNLHRVMRFLVNHGIFKEIIIRNEDTVPTAYYAQTPSSRRLMRTGENSMAALILMQSSPPAMATWHCLSACVKGKATSAFEVVHGEDVWKYAEANPAHGQLINEAMACKARVMASAIIDGCLDVFEGVETLVDVGGGTGTIMRRLVKACPWISKGITFDLPHVVSLAEQCEGIEYVGGDMFEFIPKADAVLLVTVLHDWGDDECIRILKKCREAIPKDKGKVIIVEAVIGNKEQQKEDNKLNDVGLVLDMVMMAHTYKGKERTLDEWAYVLREAGFSRHTVRSIAAIQSVIEAFPA</sequence>
<dbReference type="Gene3D" id="3.40.50.150">
    <property type="entry name" value="Vaccinia Virus protein VP39"/>
    <property type="match status" value="1"/>
</dbReference>
<dbReference type="InterPro" id="IPR012967">
    <property type="entry name" value="COMT_dimerisation"/>
</dbReference>
<evidence type="ECO:0000256" key="4">
    <source>
        <dbReference type="ARBA" id="ARBA00038277"/>
    </source>
</evidence>
<evidence type="ECO:0000256" key="5">
    <source>
        <dbReference type="PIRSR" id="PIRSR005739-1"/>
    </source>
</evidence>
<name>W9RTM0_9ROSA</name>
<evidence type="ECO:0000256" key="1">
    <source>
        <dbReference type="ARBA" id="ARBA00022603"/>
    </source>
</evidence>
<feature type="domain" description="O-methyltransferase dimerisation" evidence="7">
    <location>
        <begin position="28"/>
        <end position="113"/>
    </location>
</feature>
<feature type="active site" description="Proton acceptor" evidence="5">
    <location>
        <position position="267"/>
    </location>
</feature>
<keyword evidence="1 8" id="KW-0489">Methyltransferase</keyword>
<dbReference type="eggNOG" id="KOG3178">
    <property type="taxonomic scope" value="Eukaryota"/>
</dbReference>
<dbReference type="EMBL" id="KE345201">
    <property type="protein sequence ID" value="EXB95356.1"/>
    <property type="molecule type" value="Genomic_DNA"/>
</dbReference>
<evidence type="ECO:0000313" key="9">
    <source>
        <dbReference type="Proteomes" id="UP000030645"/>
    </source>
</evidence>
<evidence type="ECO:0000259" key="6">
    <source>
        <dbReference type="Pfam" id="PF00891"/>
    </source>
</evidence>
<gene>
    <name evidence="8" type="ORF">L484_014329</name>
</gene>
<keyword evidence="2 8" id="KW-0808">Transferase</keyword>
<dbReference type="SUPFAM" id="SSF46785">
    <property type="entry name" value="Winged helix' DNA-binding domain"/>
    <property type="match status" value="1"/>
</dbReference>
<dbReference type="GO" id="GO:0046983">
    <property type="term" value="F:protein dimerization activity"/>
    <property type="evidence" value="ECO:0007669"/>
    <property type="project" value="InterPro"/>
</dbReference>
<dbReference type="OrthoDB" id="1606438at2759"/>
<evidence type="ECO:0000256" key="2">
    <source>
        <dbReference type="ARBA" id="ARBA00022679"/>
    </source>
</evidence>
<dbReference type="PANTHER" id="PTHR11746">
    <property type="entry name" value="O-METHYLTRANSFERASE"/>
    <property type="match status" value="1"/>
</dbReference>
<reference evidence="9" key="1">
    <citation type="submission" date="2013-01" db="EMBL/GenBank/DDBJ databases">
        <title>Draft Genome Sequence of a Mulberry Tree, Morus notabilis C.K. Schneid.</title>
        <authorList>
            <person name="He N."/>
            <person name="Zhao S."/>
        </authorList>
    </citation>
    <scope>NUCLEOTIDE SEQUENCE</scope>
</reference>
<dbReference type="InterPro" id="IPR036388">
    <property type="entry name" value="WH-like_DNA-bd_sf"/>
</dbReference>
<dbReference type="InterPro" id="IPR016461">
    <property type="entry name" value="COMT-like"/>
</dbReference>
<dbReference type="CDD" id="cd02440">
    <property type="entry name" value="AdoMet_MTases"/>
    <property type="match status" value="1"/>
</dbReference>
<keyword evidence="9" id="KW-1185">Reference proteome</keyword>
<comment type="similarity">
    <text evidence="4">Belongs to the class I-like SAM-binding methyltransferase superfamily. Cation-independent O-methyltransferase family.</text>
</comment>
<dbReference type="GO" id="GO:0032259">
    <property type="term" value="P:methylation"/>
    <property type="evidence" value="ECO:0007669"/>
    <property type="project" value="UniProtKB-KW"/>
</dbReference>
<dbReference type="PROSITE" id="PS51683">
    <property type="entry name" value="SAM_OMT_II"/>
    <property type="match status" value="1"/>
</dbReference>
<evidence type="ECO:0000256" key="3">
    <source>
        <dbReference type="ARBA" id="ARBA00022691"/>
    </source>
</evidence>
<proteinExistence type="inferred from homology"/>
<dbReference type="Proteomes" id="UP000030645">
    <property type="component" value="Unassembled WGS sequence"/>
</dbReference>
<dbReference type="AlphaFoldDB" id="W9RTM0"/>
<evidence type="ECO:0000313" key="8">
    <source>
        <dbReference type="EMBL" id="EXB95356.1"/>
    </source>
</evidence>
<dbReference type="InterPro" id="IPR001077">
    <property type="entry name" value="COMT_C"/>
</dbReference>
<dbReference type="Gene3D" id="1.10.10.10">
    <property type="entry name" value="Winged helix-like DNA-binding domain superfamily/Winged helix DNA-binding domain"/>
    <property type="match status" value="1"/>
</dbReference>
<dbReference type="InterPro" id="IPR036390">
    <property type="entry name" value="WH_DNA-bd_sf"/>
</dbReference>
<dbReference type="InterPro" id="IPR029063">
    <property type="entry name" value="SAM-dependent_MTases_sf"/>
</dbReference>
<dbReference type="GO" id="GO:0008171">
    <property type="term" value="F:O-methyltransferase activity"/>
    <property type="evidence" value="ECO:0007669"/>
    <property type="project" value="InterPro"/>
</dbReference>
<feature type="domain" description="O-methyltransferase C-terminal" evidence="6">
    <location>
        <begin position="135"/>
        <end position="347"/>
    </location>
</feature>
<dbReference type="Pfam" id="PF08100">
    <property type="entry name" value="Dimerisation"/>
    <property type="match status" value="1"/>
</dbReference>